<proteinExistence type="predicted"/>
<evidence type="ECO:0000313" key="1">
    <source>
        <dbReference type="EMBL" id="WGX75678.1"/>
    </source>
</evidence>
<evidence type="ECO:0008006" key="3">
    <source>
        <dbReference type="Google" id="ProtNLM"/>
    </source>
</evidence>
<dbReference type="PROSITE" id="PS51257">
    <property type="entry name" value="PROKAR_LIPOPROTEIN"/>
    <property type="match status" value="1"/>
</dbReference>
<organism evidence="1 2">
    <name type="scientific">Paraclostridium bifermentans</name>
    <name type="common">Clostridium bifermentans</name>
    <dbReference type="NCBI Taxonomy" id="1490"/>
    <lineage>
        <taxon>Bacteria</taxon>
        <taxon>Bacillati</taxon>
        <taxon>Bacillota</taxon>
        <taxon>Clostridia</taxon>
        <taxon>Peptostreptococcales</taxon>
        <taxon>Peptostreptococcaceae</taxon>
        <taxon>Paraclostridium</taxon>
    </lineage>
</organism>
<accession>A0ABY8R4W5</accession>
<evidence type="ECO:0000313" key="2">
    <source>
        <dbReference type="Proteomes" id="UP001239169"/>
    </source>
</evidence>
<name>A0ABY8R4W5_PARBF</name>
<dbReference type="EMBL" id="CP124685">
    <property type="protein sequence ID" value="WGX75678.1"/>
    <property type="molecule type" value="Genomic_DNA"/>
</dbReference>
<sequence>MKSIKKLILLTIPIVILVLGAGCTNKSSNTNQNETSGKSTVPMKGFFWEAKKEMTLYI</sequence>
<protein>
    <recommendedName>
        <fullName evidence="3">ABC transporter substrate-binding protein</fullName>
    </recommendedName>
</protein>
<gene>
    <name evidence="1" type="ORF">QJS64_17295</name>
</gene>
<dbReference type="Proteomes" id="UP001239169">
    <property type="component" value="Chromosome"/>
</dbReference>
<reference evidence="1 2" key="1">
    <citation type="submission" date="2023-04" db="EMBL/GenBank/DDBJ databases">
        <title>Bacteria Genome Submission.</title>
        <authorList>
            <person name="Isaac P."/>
        </authorList>
    </citation>
    <scope>NUCLEOTIDE SEQUENCE [LARGE SCALE GENOMIC DNA]</scope>
    <source>
        <strain evidence="1 2">SampleS7P1</strain>
    </source>
</reference>
<keyword evidence="2" id="KW-1185">Reference proteome</keyword>